<dbReference type="Pfam" id="PF14322">
    <property type="entry name" value="SusD-like_3"/>
    <property type="match status" value="1"/>
</dbReference>
<evidence type="ECO:0000256" key="5">
    <source>
        <dbReference type="ARBA" id="ARBA00023237"/>
    </source>
</evidence>
<name>A0ABY6ML69_9BACT</name>
<proteinExistence type="inferred from homology"/>
<dbReference type="InterPro" id="IPR012944">
    <property type="entry name" value="SusD_RagB_dom"/>
</dbReference>
<evidence type="ECO:0000259" key="7">
    <source>
        <dbReference type="Pfam" id="PF14322"/>
    </source>
</evidence>
<keyword evidence="9" id="KW-1185">Reference proteome</keyword>
<keyword evidence="5" id="KW-0998">Cell outer membrane</keyword>
<dbReference type="RefSeq" id="WP_264810634.1">
    <property type="nucleotide sequence ID" value="NZ_CP110226.1"/>
</dbReference>
<dbReference type="InterPro" id="IPR033985">
    <property type="entry name" value="SusD-like_N"/>
</dbReference>
<dbReference type="Proteomes" id="UP001163156">
    <property type="component" value="Chromosome"/>
</dbReference>
<feature type="domain" description="SusD-like N-terminal" evidence="7">
    <location>
        <begin position="19"/>
        <end position="217"/>
    </location>
</feature>
<sequence>MKNYLMIGSLLLFAACDTFLDVKPNKAIDTPDSLESVEALLDNASTMNYNSTLSVVLGDEFYADETAISSMELLEQNFYLWTPRPLQPDELVFDWRDRYNQIQIANVCLESLQGLPDGLKKNELTGTALFFRAHAYFSLSTLFLEGPNLENTGLELKIPIRKSTSMVLKPELATRQAIRDLIREDLDQAVGLLPTNPSYLSRPSKQAAYALMARVFLDWEDYETAKDAAGKVIEMGGELMDFNELDPSNTYPIPSFNSEIIWLARIGGTSYFNSQSGFQMSPELLGLYSEEDLRASMFYVTRSSGFINFRGSYLSGRPVFGGLSLNEAYLIYAESLVRTGELEEGEKMLSYLLERRMVPGWEGIEFSNETDALGIILKERRKELPFRGLRWSDLRRINKDDRFQTILVREFEGTHYQLTPESEKYVLPVPARELSFY</sequence>
<dbReference type="InterPro" id="IPR011990">
    <property type="entry name" value="TPR-like_helical_dom_sf"/>
</dbReference>
<dbReference type="EMBL" id="CP110226">
    <property type="protein sequence ID" value="UZD23923.1"/>
    <property type="molecule type" value="Genomic_DNA"/>
</dbReference>
<accession>A0ABY6ML69</accession>
<evidence type="ECO:0000259" key="6">
    <source>
        <dbReference type="Pfam" id="PF07980"/>
    </source>
</evidence>
<comment type="similarity">
    <text evidence="2">Belongs to the SusD family.</text>
</comment>
<comment type="subcellular location">
    <subcellularLocation>
        <location evidence="1">Cell outer membrane</location>
    </subcellularLocation>
</comment>
<dbReference type="SUPFAM" id="SSF48452">
    <property type="entry name" value="TPR-like"/>
    <property type="match status" value="1"/>
</dbReference>
<feature type="domain" description="RagB/SusD" evidence="6">
    <location>
        <begin position="327"/>
        <end position="433"/>
    </location>
</feature>
<evidence type="ECO:0000313" key="9">
    <source>
        <dbReference type="Proteomes" id="UP001163156"/>
    </source>
</evidence>
<keyword evidence="4" id="KW-0472">Membrane</keyword>
<evidence type="ECO:0000256" key="3">
    <source>
        <dbReference type="ARBA" id="ARBA00022729"/>
    </source>
</evidence>
<dbReference type="Gene3D" id="1.25.40.390">
    <property type="match status" value="1"/>
</dbReference>
<keyword evidence="3" id="KW-0732">Signal</keyword>
<evidence type="ECO:0000256" key="1">
    <source>
        <dbReference type="ARBA" id="ARBA00004442"/>
    </source>
</evidence>
<evidence type="ECO:0000313" key="8">
    <source>
        <dbReference type="EMBL" id="UZD23923.1"/>
    </source>
</evidence>
<dbReference type="Pfam" id="PF07980">
    <property type="entry name" value="SusD_RagB"/>
    <property type="match status" value="1"/>
</dbReference>
<gene>
    <name evidence="8" type="ORF">OM944_05380</name>
</gene>
<organism evidence="8 9">
    <name type="scientific">Algoriphagus halophytocola</name>
    <dbReference type="NCBI Taxonomy" id="2991499"/>
    <lineage>
        <taxon>Bacteria</taxon>
        <taxon>Pseudomonadati</taxon>
        <taxon>Bacteroidota</taxon>
        <taxon>Cytophagia</taxon>
        <taxon>Cytophagales</taxon>
        <taxon>Cyclobacteriaceae</taxon>
        <taxon>Algoriphagus</taxon>
    </lineage>
</organism>
<reference evidence="8" key="1">
    <citation type="submission" date="2022-10" db="EMBL/GenBank/DDBJ databases">
        <title>Algoriphagus sp. a novel bacteria isolate from halophytes salicornia europaea.</title>
        <authorList>
            <person name="Peng Y."/>
            <person name="Jiang L."/>
            <person name="Lee J."/>
        </authorList>
    </citation>
    <scope>NUCLEOTIDE SEQUENCE</scope>
    <source>
        <strain evidence="8">TR-M5</strain>
    </source>
</reference>
<evidence type="ECO:0000256" key="4">
    <source>
        <dbReference type="ARBA" id="ARBA00023136"/>
    </source>
</evidence>
<evidence type="ECO:0000256" key="2">
    <source>
        <dbReference type="ARBA" id="ARBA00006275"/>
    </source>
</evidence>
<protein>
    <submittedName>
        <fullName evidence="8">RagB/SusD family nutrient uptake outer membrane protein</fullName>
    </submittedName>
</protein>
<dbReference type="PROSITE" id="PS51257">
    <property type="entry name" value="PROKAR_LIPOPROTEIN"/>
    <property type="match status" value="1"/>
</dbReference>